<reference evidence="3" key="1">
    <citation type="submission" date="2016-09" db="EMBL/GenBank/DDBJ databases">
        <title>Draft genome of thermotolerant cyanobacterium Desertifilum sp. strain IPPAS B-1220.</title>
        <authorList>
            <person name="Sinetova M.A."/>
            <person name="Bolakhan K."/>
            <person name="Zayadan B.K."/>
            <person name="Mironov K.S."/>
            <person name="Ustinova V."/>
            <person name="Kupriyanova E.V."/>
            <person name="Sidorov R.A."/>
            <person name="Skrypnik A.N."/>
            <person name="Gogoleva N.E."/>
            <person name="Gogolev Y.V."/>
            <person name="Los D.A."/>
        </authorList>
    </citation>
    <scope>NUCLEOTIDE SEQUENCE [LARGE SCALE GENOMIC DNA]</scope>
    <source>
        <strain evidence="3">IPPAS B-1220</strain>
    </source>
</reference>
<dbReference type="CDD" id="cd03416">
    <property type="entry name" value="CbiX_SirB_N"/>
    <property type="match status" value="1"/>
</dbReference>
<evidence type="ECO:0000313" key="3">
    <source>
        <dbReference type="EMBL" id="OEJ76892.1"/>
    </source>
</evidence>
<dbReference type="InterPro" id="IPR002762">
    <property type="entry name" value="CbiX-like"/>
</dbReference>
<dbReference type="Gene3D" id="3.40.50.1400">
    <property type="match status" value="2"/>
</dbReference>
<dbReference type="GO" id="GO:0016829">
    <property type="term" value="F:lyase activity"/>
    <property type="evidence" value="ECO:0007669"/>
    <property type="project" value="UniProtKB-KW"/>
</dbReference>
<dbReference type="PANTHER" id="PTHR33542:SF3">
    <property type="entry name" value="SIROHYDROCHLORIN FERROCHELATASE, CHLOROPLASTIC"/>
    <property type="match status" value="1"/>
</dbReference>
<accession>A0A1E5QQF5</accession>
<dbReference type="GO" id="GO:0046872">
    <property type="term" value="F:metal ion binding"/>
    <property type="evidence" value="ECO:0007669"/>
    <property type="project" value="UniProtKB-KW"/>
</dbReference>
<organism evidence="3">
    <name type="scientific">Desertifilum tharense IPPAS B-1220</name>
    <dbReference type="NCBI Taxonomy" id="1781255"/>
    <lineage>
        <taxon>Bacteria</taxon>
        <taxon>Bacillati</taxon>
        <taxon>Cyanobacteriota</taxon>
        <taxon>Cyanophyceae</taxon>
        <taxon>Desertifilales</taxon>
        <taxon>Desertifilaceae</taxon>
        <taxon>Desertifilum</taxon>
    </lineage>
</organism>
<dbReference type="STRING" id="1781255.BH720_02185"/>
<dbReference type="SUPFAM" id="SSF53800">
    <property type="entry name" value="Chelatase"/>
    <property type="match status" value="1"/>
</dbReference>
<evidence type="ECO:0000256" key="2">
    <source>
        <dbReference type="ARBA" id="ARBA00023239"/>
    </source>
</evidence>
<keyword evidence="2" id="KW-0456">Lyase</keyword>
<evidence type="ECO:0000256" key="1">
    <source>
        <dbReference type="ARBA" id="ARBA00022723"/>
    </source>
</evidence>
<dbReference type="AlphaFoldDB" id="A0A1E5QQF5"/>
<keyword evidence="1" id="KW-0479">Metal-binding</keyword>
<dbReference type="InterPro" id="IPR050963">
    <property type="entry name" value="Sirohydro_Cobaltochel/CbiX"/>
</dbReference>
<gene>
    <name evidence="3" type="ORF">BH720_02185</name>
</gene>
<sequence>MSFSSAYLLIFHGSRDPRSQAGADRLAQELSECLGRQETTRWVPDLQAGSNSPMQAKSVWYPQVGTAALELAPLPLHEQIRLFANRALTAGCQVLEIVPLFLLPGVHVMEDIPAEIAQAEASLGGALKIVLCPYLGSHPGWHQLLAARQAAFEAKAWILLAHGSRRAGSHQGVEQLASQLGAEIAYWSVEPTLAQTVAELAELGHQQVGILPYFLFAGGITDAIAQQVEQLQQQFPGVQLYLAQPLENSCELAQLVLDLTQPI</sequence>
<dbReference type="EMBL" id="MJGC01000025">
    <property type="protein sequence ID" value="OEJ76892.1"/>
    <property type="molecule type" value="Genomic_DNA"/>
</dbReference>
<evidence type="ECO:0008006" key="4">
    <source>
        <dbReference type="Google" id="ProtNLM"/>
    </source>
</evidence>
<dbReference type="Pfam" id="PF01903">
    <property type="entry name" value="CbiX"/>
    <property type="match status" value="2"/>
</dbReference>
<proteinExistence type="predicted"/>
<comment type="caution">
    <text evidence="3">The sequence shown here is derived from an EMBL/GenBank/DDBJ whole genome shotgun (WGS) entry which is preliminary data.</text>
</comment>
<dbReference type="PANTHER" id="PTHR33542">
    <property type="entry name" value="SIROHYDROCHLORIN FERROCHELATASE, CHLOROPLASTIC"/>
    <property type="match status" value="1"/>
</dbReference>
<name>A0A1E5QQF5_9CYAN</name>
<protein>
    <recommendedName>
        <fullName evidence="4">Cobalamin biosynthesis protein</fullName>
    </recommendedName>
</protein>